<dbReference type="InterPro" id="IPR015883">
    <property type="entry name" value="Glyco_hydro_20_cat"/>
</dbReference>
<name>F1KVM2_ASCSU</name>
<proteinExistence type="evidence at transcript level"/>
<dbReference type="EC" id="3.2.1.52" evidence="3"/>
<evidence type="ECO:0000313" key="7">
    <source>
        <dbReference type="EMBL" id="ADY41926.1"/>
    </source>
</evidence>
<keyword evidence="5" id="KW-1133">Transmembrane helix</keyword>
<keyword evidence="4" id="KW-0378">Hydrolase</keyword>
<evidence type="ECO:0000256" key="5">
    <source>
        <dbReference type="SAM" id="Phobius"/>
    </source>
</evidence>
<dbReference type="CDD" id="cd06565">
    <property type="entry name" value="GH20_GcnA-like"/>
    <property type="match status" value="1"/>
</dbReference>
<evidence type="ECO:0000256" key="2">
    <source>
        <dbReference type="ARBA" id="ARBA00006285"/>
    </source>
</evidence>
<feature type="transmembrane region" description="Helical" evidence="5">
    <location>
        <begin position="56"/>
        <end position="77"/>
    </location>
</feature>
<dbReference type="InterPro" id="IPR017853">
    <property type="entry name" value="GH"/>
</dbReference>
<reference evidence="7" key="1">
    <citation type="journal article" date="2011" name="Genome Res.">
        <title>Deep small RNA sequencing from the nematode Ascaris reveals conservation, functional diversification, and novel developmental profiles.</title>
        <authorList>
            <person name="Wang J."/>
            <person name="Czech B."/>
            <person name="Crunk A."/>
            <person name="Wallace A."/>
            <person name="Mitreva M."/>
            <person name="Hannon G.J."/>
            <person name="Davis R.E."/>
        </authorList>
    </citation>
    <scope>NUCLEOTIDE SEQUENCE</scope>
</reference>
<dbReference type="GO" id="GO:0005975">
    <property type="term" value="P:carbohydrate metabolic process"/>
    <property type="evidence" value="ECO:0007669"/>
    <property type="project" value="InterPro"/>
</dbReference>
<dbReference type="PANTHER" id="PTHR21040:SF11">
    <property type="entry name" value="BETA-N-ACETYLHEXOSAMINIDASE"/>
    <property type="match status" value="1"/>
</dbReference>
<comment type="similarity">
    <text evidence="2">Belongs to the glycosyl hydrolase 20 family.</text>
</comment>
<keyword evidence="5" id="KW-0812">Transmembrane</keyword>
<evidence type="ECO:0000256" key="3">
    <source>
        <dbReference type="ARBA" id="ARBA00012663"/>
    </source>
</evidence>
<evidence type="ECO:0000256" key="4">
    <source>
        <dbReference type="ARBA" id="ARBA00022801"/>
    </source>
</evidence>
<accession>F1KVM2</accession>
<dbReference type="SUPFAM" id="SSF51445">
    <property type="entry name" value="(Trans)glycosidases"/>
    <property type="match status" value="1"/>
</dbReference>
<organism evidence="7">
    <name type="scientific">Ascaris suum</name>
    <name type="common">Pig roundworm</name>
    <name type="synonym">Ascaris lumbricoides</name>
    <dbReference type="NCBI Taxonomy" id="6253"/>
    <lineage>
        <taxon>Eukaryota</taxon>
        <taxon>Metazoa</taxon>
        <taxon>Ecdysozoa</taxon>
        <taxon>Nematoda</taxon>
        <taxon>Chromadorea</taxon>
        <taxon>Rhabditida</taxon>
        <taxon>Spirurina</taxon>
        <taxon>Ascaridomorpha</taxon>
        <taxon>Ascaridoidea</taxon>
        <taxon>Ascarididae</taxon>
        <taxon>Ascaris</taxon>
    </lineage>
</organism>
<sequence length="636" mass="73232">MLASTSTILIRTASPHIFRVILLLRSRRSCNLPGKGMLFCPRALRRALRCGNSRSLLVDLFFIVLFILACSVVASHLHADPQKRIVESKNRVEEEIVAESDALRVVNKDAEAVRKPAEATFNRPTRRRIEPRKTSSKKEIDGISYPLLNSAGNFIPIRRIVHLDLKGGALRVELFNETFRVLKLLGATGILLEWEDMFPFSGRLASAVNGNAYTRDQVDQILEGARANGLKVIPLVQTFGHLEWILKLKQFAHLREAAAYPQVICFSNDAAWNLLREMVDEVMSVHLKFGMEFFHMGADEVFQIGYCNSTIEAMRKHGSKERAMLWHMARVAEHIKTNAVKPVSVLAWHDMLVEVAEEDIRMYKLPDLIEPVLWSYAEDLSQYLSPGTWFALKPFGKVWGASAFKGADGPMRYSSNPIHYIRNNEAWTMQLTGNYKDFDLIQGLILTGWSRYDHMAILCELFPVGIPTLAMSLESVIEGRLMNADYPKTSRLLKCTPPVDPGFVVGCHFPGARVYELINEFWSLHEQMRRYVEKDFDFNGWLSEFAMHRLFSSPMYVERVLRFVEFYLTPMERLRNELRSEMQKVFFNDTVNEFIETYVDGDVKMLEERRRLGTQIFERKHFPKRPFVVRSSNTEF</sequence>
<dbReference type="AlphaFoldDB" id="F1KVM2"/>
<keyword evidence="5" id="KW-0472">Membrane</keyword>
<dbReference type="GO" id="GO:0004563">
    <property type="term" value="F:beta-N-acetylhexosaminidase activity"/>
    <property type="evidence" value="ECO:0007669"/>
    <property type="project" value="UniProtKB-EC"/>
</dbReference>
<dbReference type="Pfam" id="PF00728">
    <property type="entry name" value="Glyco_hydro_20"/>
    <property type="match status" value="1"/>
</dbReference>
<protein>
    <recommendedName>
        <fullName evidence="3">beta-N-acetylhexosaminidase</fullName>
        <ecNumber evidence="3">3.2.1.52</ecNumber>
    </recommendedName>
</protein>
<evidence type="ECO:0000259" key="6">
    <source>
        <dbReference type="Pfam" id="PF00728"/>
    </source>
</evidence>
<dbReference type="PANTHER" id="PTHR21040">
    <property type="entry name" value="BCDNA.GH04120"/>
    <property type="match status" value="1"/>
</dbReference>
<dbReference type="EMBL" id="JI166626">
    <property type="protein sequence ID" value="ADY41926.1"/>
    <property type="molecule type" value="mRNA"/>
</dbReference>
<feature type="domain" description="Glycoside hydrolase family 20 catalytic" evidence="6">
    <location>
        <begin position="209"/>
        <end position="356"/>
    </location>
</feature>
<dbReference type="Gene3D" id="3.20.20.80">
    <property type="entry name" value="Glycosidases"/>
    <property type="match status" value="1"/>
</dbReference>
<comment type="catalytic activity">
    <reaction evidence="1">
        <text>Hydrolysis of terminal non-reducing N-acetyl-D-hexosamine residues in N-acetyl-beta-D-hexosaminides.</text>
        <dbReference type="EC" id="3.2.1.52"/>
    </reaction>
</comment>
<dbReference type="InterPro" id="IPR038901">
    <property type="entry name" value="HEXDC-like"/>
</dbReference>
<evidence type="ECO:0000256" key="1">
    <source>
        <dbReference type="ARBA" id="ARBA00001231"/>
    </source>
</evidence>